<feature type="region of interest" description="Disordered" evidence="1">
    <location>
        <begin position="1"/>
        <end position="210"/>
    </location>
</feature>
<protein>
    <submittedName>
        <fullName evidence="2">Uncharacterized protein</fullName>
    </submittedName>
</protein>
<dbReference type="GeneID" id="54489771"/>
<evidence type="ECO:0000256" key="1">
    <source>
        <dbReference type="SAM" id="MobiDB-lite"/>
    </source>
</evidence>
<dbReference type="Proteomes" id="UP000799437">
    <property type="component" value="Unassembled WGS sequence"/>
</dbReference>
<reference evidence="2" key="1">
    <citation type="journal article" date="2020" name="Stud. Mycol.">
        <title>101 Dothideomycetes genomes: a test case for predicting lifestyles and emergence of pathogens.</title>
        <authorList>
            <person name="Haridas S."/>
            <person name="Albert R."/>
            <person name="Binder M."/>
            <person name="Bloem J."/>
            <person name="Labutti K."/>
            <person name="Salamov A."/>
            <person name="Andreopoulos B."/>
            <person name="Baker S."/>
            <person name="Barry K."/>
            <person name="Bills G."/>
            <person name="Bluhm B."/>
            <person name="Cannon C."/>
            <person name="Castanera R."/>
            <person name="Culley D."/>
            <person name="Daum C."/>
            <person name="Ezra D."/>
            <person name="Gonzalez J."/>
            <person name="Henrissat B."/>
            <person name="Kuo A."/>
            <person name="Liang C."/>
            <person name="Lipzen A."/>
            <person name="Lutzoni F."/>
            <person name="Magnuson J."/>
            <person name="Mondo S."/>
            <person name="Nolan M."/>
            <person name="Ohm R."/>
            <person name="Pangilinan J."/>
            <person name="Park H.-J."/>
            <person name="Ramirez L."/>
            <person name="Alfaro M."/>
            <person name="Sun H."/>
            <person name="Tritt A."/>
            <person name="Yoshinaga Y."/>
            <person name="Zwiers L.-H."/>
            <person name="Turgeon B."/>
            <person name="Goodwin S."/>
            <person name="Spatafora J."/>
            <person name="Crous P."/>
            <person name="Grigoriev I."/>
        </authorList>
    </citation>
    <scope>NUCLEOTIDE SEQUENCE</scope>
    <source>
        <strain evidence="2">CBS 121739</strain>
    </source>
</reference>
<proteinExistence type="predicted"/>
<feature type="compositionally biased region" description="Low complexity" evidence="1">
    <location>
        <begin position="56"/>
        <end position="69"/>
    </location>
</feature>
<accession>A0A6A6VZJ1</accession>
<sequence length="210" mass="22795">MRRSLSIRSSAFARAASTPRPSTPPPLPDRIQPTRKSCLNSALRNLTISPPKNAENKPPNTTANPNASTLDSPRQAPAISFSDSGKARARHTKTTLKQPTTALPVPRPRFPLSPTPSLHEDLQDVRPMSPAPPPYASILPRQSTSRAAYTPDQDSDEDTDERILQWRGGLLRRARASSSSSSSPKIQAPWRRQGPLRVVNADPGSSESGD</sequence>
<dbReference type="RefSeq" id="XP_033597750.1">
    <property type="nucleotide sequence ID" value="XM_033748717.1"/>
</dbReference>
<keyword evidence="3" id="KW-1185">Reference proteome</keyword>
<dbReference type="EMBL" id="ML996577">
    <property type="protein sequence ID" value="KAF2755299.1"/>
    <property type="molecule type" value="Genomic_DNA"/>
</dbReference>
<gene>
    <name evidence="2" type="ORF">EJ05DRAFT_519051</name>
</gene>
<feature type="compositionally biased region" description="Pro residues" evidence="1">
    <location>
        <begin position="105"/>
        <end position="114"/>
    </location>
</feature>
<feature type="compositionally biased region" description="Polar residues" evidence="1">
    <location>
        <begin position="34"/>
        <end position="50"/>
    </location>
</feature>
<dbReference type="AlphaFoldDB" id="A0A6A6VZJ1"/>
<evidence type="ECO:0000313" key="2">
    <source>
        <dbReference type="EMBL" id="KAF2755299.1"/>
    </source>
</evidence>
<feature type="compositionally biased region" description="Low complexity" evidence="1">
    <location>
        <begin position="1"/>
        <end position="20"/>
    </location>
</feature>
<name>A0A6A6VZJ1_9PEZI</name>
<evidence type="ECO:0000313" key="3">
    <source>
        <dbReference type="Proteomes" id="UP000799437"/>
    </source>
</evidence>
<organism evidence="2 3">
    <name type="scientific">Pseudovirgaria hyperparasitica</name>
    <dbReference type="NCBI Taxonomy" id="470096"/>
    <lineage>
        <taxon>Eukaryota</taxon>
        <taxon>Fungi</taxon>
        <taxon>Dikarya</taxon>
        <taxon>Ascomycota</taxon>
        <taxon>Pezizomycotina</taxon>
        <taxon>Dothideomycetes</taxon>
        <taxon>Dothideomycetes incertae sedis</taxon>
        <taxon>Acrospermales</taxon>
        <taxon>Acrospermaceae</taxon>
        <taxon>Pseudovirgaria</taxon>
    </lineage>
</organism>